<evidence type="ECO:0000313" key="2">
    <source>
        <dbReference type="EMBL" id="KAJ8939850.1"/>
    </source>
</evidence>
<accession>A0AAV8XMK1</accession>
<dbReference type="Proteomes" id="UP001162162">
    <property type="component" value="Unassembled WGS sequence"/>
</dbReference>
<evidence type="ECO:0000313" key="3">
    <source>
        <dbReference type="Proteomes" id="UP001162162"/>
    </source>
</evidence>
<sequence>MKFKGEKCVGGKLSKERVTVLVAANMIRSQKRCAKKSVEPGLAAQTKLGRKCILGIELEAEIPFDISPIPCLKKKSSNRRRKASKYSPYKGELEKSIEKNKFKEN</sequence>
<gene>
    <name evidence="2" type="ORF">NQ318_011858</name>
</gene>
<reference evidence="2" key="1">
    <citation type="journal article" date="2023" name="Insect Mol. Biol.">
        <title>Genome sequencing provides insights into the evolution of gene families encoding plant cell wall-degrading enzymes in longhorned beetles.</title>
        <authorList>
            <person name="Shin N.R."/>
            <person name="Okamura Y."/>
            <person name="Kirsch R."/>
            <person name="Pauchet Y."/>
        </authorList>
    </citation>
    <scope>NUCLEOTIDE SEQUENCE</scope>
    <source>
        <strain evidence="2">AMC_N1</strain>
    </source>
</reference>
<keyword evidence="3" id="KW-1185">Reference proteome</keyword>
<feature type="region of interest" description="Disordered" evidence="1">
    <location>
        <begin position="76"/>
        <end position="105"/>
    </location>
</feature>
<comment type="caution">
    <text evidence="2">The sequence shown here is derived from an EMBL/GenBank/DDBJ whole genome shotgun (WGS) entry which is preliminary data.</text>
</comment>
<name>A0AAV8XMK1_9CUCU</name>
<organism evidence="2 3">
    <name type="scientific">Aromia moschata</name>
    <dbReference type="NCBI Taxonomy" id="1265417"/>
    <lineage>
        <taxon>Eukaryota</taxon>
        <taxon>Metazoa</taxon>
        <taxon>Ecdysozoa</taxon>
        <taxon>Arthropoda</taxon>
        <taxon>Hexapoda</taxon>
        <taxon>Insecta</taxon>
        <taxon>Pterygota</taxon>
        <taxon>Neoptera</taxon>
        <taxon>Endopterygota</taxon>
        <taxon>Coleoptera</taxon>
        <taxon>Polyphaga</taxon>
        <taxon>Cucujiformia</taxon>
        <taxon>Chrysomeloidea</taxon>
        <taxon>Cerambycidae</taxon>
        <taxon>Cerambycinae</taxon>
        <taxon>Callichromatini</taxon>
        <taxon>Aromia</taxon>
    </lineage>
</organism>
<dbReference type="EMBL" id="JAPWTK010000464">
    <property type="protein sequence ID" value="KAJ8939850.1"/>
    <property type="molecule type" value="Genomic_DNA"/>
</dbReference>
<protein>
    <submittedName>
        <fullName evidence="2">Uncharacterized protein</fullName>
    </submittedName>
</protein>
<evidence type="ECO:0000256" key="1">
    <source>
        <dbReference type="SAM" id="MobiDB-lite"/>
    </source>
</evidence>
<dbReference type="AlphaFoldDB" id="A0AAV8XMK1"/>
<feature type="compositionally biased region" description="Basic and acidic residues" evidence="1">
    <location>
        <begin position="91"/>
        <end position="105"/>
    </location>
</feature>
<proteinExistence type="predicted"/>